<dbReference type="PANTHER" id="PTHR19282:SF544">
    <property type="entry name" value="TETRASPANIN"/>
    <property type="match status" value="1"/>
</dbReference>
<keyword evidence="2 5" id="KW-0812">Transmembrane</keyword>
<dbReference type="EMBL" id="JTDF01000555">
    <property type="protein sequence ID" value="KAF8571373.1"/>
    <property type="molecule type" value="Genomic_DNA"/>
</dbReference>
<accession>A0A8T0DUG8</accession>
<evidence type="ECO:0000256" key="3">
    <source>
        <dbReference type="ARBA" id="ARBA00022989"/>
    </source>
</evidence>
<organism evidence="6 7">
    <name type="scientific">Paragonimus westermani</name>
    <dbReference type="NCBI Taxonomy" id="34504"/>
    <lineage>
        <taxon>Eukaryota</taxon>
        <taxon>Metazoa</taxon>
        <taxon>Spiralia</taxon>
        <taxon>Lophotrochozoa</taxon>
        <taxon>Platyhelminthes</taxon>
        <taxon>Trematoda</taxon>
        <taxon>Digenea</taxon>
        <taxon>Plagiorchiida</taxon>
        <taxon>Troglotremata</taxon>
        <taxon>Troglotrematidae</taxon>
        <taxon>Paragonimus</taxon>
    </lineage>
</organism>
<reference evidence="6 7" key="1">
    <citation type="submission" date="2019-07" db="EMBL/GenBank/DDBJ databases">
        <title>Annotation for the trematode Paragonimus westermani.</title>
        <authorList>
            <person name="Choi Y.-J."/>
        </authorList>
    </citation>
    <scope>NUCLEOTIDE SEQUENCE [LARGE SCALE GENOMIC DNA]</scope>
    <source>
        <strain evidence="6">180907_Pwestermani</strain>
    </source>
</reference>
<dbReference type="InterPro" id="IPR008952">
    <property type="entry name" value="Tetraspanin_EC2_sf"/>
</dbReference>
<keyword evidence="4 5" id="KW-0472">Membrane</keyword>
<keyword evidence="3 5" id="KW-1133">Transmembrane helix</keyword>
<dbReference type="AlphaFoldDB" id="A0A8T0DUG8"/>
<evidence type="ECO:0000256" key="4">
    <source>
        <dbReference type="ARBA" id="ARBA00023136"/>
    </source>
</evidence>
<gene>
    <name evidence="6" type="ORF">P879_04497</name>
</gene>
<dbReference type="GO" id="GO:0005886">
    <property type="term" value="C:plasma membrane"/>
    <property type="evidence" value="ECO:0007669"/>
    <property type="project" value="TreeGrafter"/>
</dbReference>
<evidence type="ECO:0000313" key="6">
    <source>
        <dbReference type="EMBL" id="KAF8571373.1"/>
    </source>
</evidence>
<dbReference type="Proteomes" id="UP000699462">
    <property type="component" value="Unassembled WGS sequence"/>
</dbReference>
<comment type="caution">
    <text evidence="6">The sequence shown here is derived from an EMBL/GenBank/DDBJ whole genome shotgun (WGS) entry which is preliminary data.</text>
</comment>
<feature type="transmembrane region" description="Helical" evidence="5">
    <location>
        <begin position="12"/>
        <end position="37"/>
    </location>
</feature>
<evidence type="ECO:0000256" key="5">
    <source>
        <dbReference type="SAM" id="Phobius"/>
    </source>
</evidence>
<proteinExistence type="predicted"/>
<name>A0A8T0DUG8_9TREM</name>
<dbReference type="InterPro" id="IPR018499">
    <property type="entry name" value="Tetraspanin/Peripherin"/>
</dbReference>
<evidence type="ECO:0000256" key="1">
    <source>
        <dbReference type="ARBA" id="ARBA00004141"/>
    </source>
</evidence>
<dbReference type="SUPFAM" id="SSF48652">
    <property type="entry name" value="Tetraspanin"/>
    <property type="match status" value="1"/>
</dbReference>
<dbReference type="PRINTS" id="PR00259">
    <property type="entry name" value="TMFOUR"/>
</dbReference>
<dbReference type="Gene3D" id="1.10.1450.10">
    <property type="entry name" value="Tetraspanin"/>
    <property type="match status" value="1"/>
</dbReference>
<evidence type="ECO:0000313" key="7">
    <source>
        <dbReference type="Proteomes" id="UP000699462"/>
    </source>
</evidence>
<dbReference type="CDD" id="cd03127">
    <property type="entry name" value="tetraspanin_LEL"/>
    <property type="match status" value="1"/>
</dbReference>
<evidence type="ECO:0008006" key="8">
    <source>
        <dbReference type="Google" id="ProtNLM"/>
    </source>
</evidence>
<feature type="transmembrane region" description="Helical" evidence="5">
    <location>
        <begin position="78"/>
        <end position="101"/>
    </location>
</feature>
<feature type="transmembrane region" description="Helical" evidence="5">
    <location>
        <begin position="187"/>
        <end position="212"/>
    </location>
</feature>
<keyword evidence="7" id="KW-1185">Reference proteome</keyword>
<comment type="subcellular location">
    <subcellularLocation>
        <location evidence="1">Membrane</location>
        <topology evidence="1">Multi-pass membrane protein</topology>
    </subcellularLocation>
</comment>
<feature type="transmembrane region" description="Helical" evidence="5">
    <location>
        <begin position="49"/>
        <end position="71"/>
    </location>
</feature>
<dbReference type="PANTHER" id="PTHR19282">
    <property type="entry name" value="TETRASPANIN"/>
    <property type="match status" value="1"/>
</dbReference>
<protein>
    <recommendedName>
        <fullName evidence="8">Tetraspanin</fullName>
    </recommendedName>
</protein>
<evidence type="ECO:0000256" key="2">
    <source>
        <dbReference type="ARBA" id="ARBA00022692"/>
    </source>
</evidence>
<dbReference type="OrthoDB" id="9993879at2759"/>
<sequence>MCGYRVLRITASVINSFLLISGSVLIVLGIIAESVLLSSGFDFDVHLQGFVTAAIAIYCCMTIAALIGVCGTCYAKNCLIITAVIALVMIIITEVSCIIAGCVLHENIRNWIGPFIEKSVKDYWKHSNSSVLMDFIQSNLYCCGSTLPSNYGKLTPHSCYLNNEDVNGKLYDVGCIDAATVFLKRVLTIFLCTGAGFTLLQGVGVMFSYMLYLQIRRSDAFASTEFQ</sequence>
<dbReference type="Pfam" id="PF00335">
    <property type="entry name" value="Tetraspanin"/>
    <property type="match status" value="1"/>
</dbReference>